<dbReference type="SUPFAM" id="SSF46689">
    <property type="entry name" value="Homeodomain-like"/>
    <property type="match status" value="2"/>
</dbReference>
<evidence type="ECO:0000313" key="6">
    <source>
        <dbReference type="Proteomes" id="UP000247498"/>
    </source>
</evidence>
<dbReference type="GO" id="GO:0006450">
    <property type="term" value="P:regulation of translational fidelity"/>
    <property type="evidence" value="ECO:0007669"/>
    <property type="project" value="InterPro"/>
</dbReference>
<feature type="region of interest" description="Disordered" evidence="1">
    <location>
        <begin position="320"/>
        <end position="386"/>
    </location>
</feature>
<dbReference type="InterPro" id="IPR054076">
    <property type="entry name" value="ZUO1-like_ZHD"/>
</dbReference>
<reference evidence="5 6" key="1">
    <citation type="journal article" date="2018" name="Sci. Rep.">
        <title>Raphidocelis subcapitata (=Pseudokirchneriella subcapitata) provides an insight into genome evolution and environmental adaptations in the Sphaeropleales.</title>
        <authorList>
            <person name="Suzuki S."/>
            <person name="Yamaguchi H."/>
            <person name="Nakajima N."/>
            <person name="Kawachi M."/>
        </authorList>
    </citation>
    <scope>NUCLEOTIDE SEQUENCE [LARGE SCALE GENOMIC DNA]</scope>
    <source>
        <strain evidence="5 6">NIES-35</strain>
    </source>
</reference>
<dbReference type="PANTHER" id="PTHR43999:SF1">
    <property type="entry name" value="DNAJ HOMOLOG SUBFAMILY C MEMBER 2"/>
    <property type="match status" value="1"/>
</dbReference>
<evidence type="ECO:0000259" key="3">
    <source>
        <dbReference type="PROSITE" id="PS50090"/>
    </source>
</evidence>
<dbReference type="InterPro" id="IPR001005">
    <property type="entry name" value="SANT/Myb"/>
</dbReference>
<dbReference type="GO" id="GO:0051083">
    <property type="term" value="P:'de novo' cotranslational protein folding"/>
    <property type="evidence" value="ECO:0007669"/>
    <property type="project" value="InterPro"/>
</dbReference>
<dbReference type="SMART" id="SM00271">
    <property type="entry name" value="DnaJ"/>
    <property type="match status" value="1"/>
</dbReference>
<dbReference type="Gene3D" id="1.10.10.60">
    <property type="entry name" value="Homeodomain-like"/>
    <property type="match status" value="2"/>
</dbReference>
<comment type="caution">
    <text evidence="5">The sequence shown here is derived from an EMBL/GenBank/DDBJ whole genome shotgun (WGS) entry which is preliminary data.</text>
</comment>
<feature type="domain" description="J" evidence="2">
    <location>
        <begin position="125"/>
        <end position="200"/>
    </location>
</feature>
<name>A0A2V0PQJ0_9CHLO</name>
<dbReference type="InterPro" id="IPR018253">
    <property type="entry name" value="DnaJ_domain_CS"/>
</dbReference>
<dbReference type="CDD" id="cd00167">
    <property type="entry name" value="SANT"/>
    <property type="match status" value="2"/>
</dbReference>
<proteinExistence type="predicted"/>
<dbReference type="GO" id="GO:0030544">
    <property type="term" value="F:Hsp70 protein binding"/>
    <property type="evidence" value="ECO:0007669"/>
    <property type="project" value="InterPro"/>
</dbReference>
<dbReference type="GO" id="GO:0043022">
    <property type="term" value="F:ribosome binding"/>
    <property type="evidence" value="ECO:0007669"/>
    <property type="project" value="InterPro"/>
</dbReference>
<dbReference type="OrthoDB" id="1690618at2759"/>
<evidence type="ECO:0000259" key="2">
    <source>
        <dbReference type="PROSITE" id="PS50076"/>
    </source>
</evidence>
<accession>A0A2V0PQJ0</accession>
<feature type="compositionally biased region" description="Basic and acidic residues" evidence="1">
    <location>
        <begin position="320"/>
        <end position="380"/>
    </location>
</feature>
<feature type="compositionally biased region" description="Low complexity" evidence="1">
    <location>
        <begin position="74"/>
        <end position="97"/>
    </location>
</feature>
<feature type="domain" description="Myb-like" evidence="3">
    <location>
        <begin position="634"/>
        <end position="682"/>
    </location>
</feature>
<dbReference type="Proteomes" id="UP000247498">
    <property type="component" value="Unassembled WGS sequence"/>
</dbReference>
<evidence type="ECO:0000259" key="4">
    <source>
        <dbReference type="PROSITE" id="PS51293"/>
    </source>
</evidence>
<feature type="compositionally biased region" description="Low complexity" evidence="1">
    <location>
        <begin position="622"/>
        <end position="632"/>
    </location>
</feature>
<dbReference type="Pfam" id="PF21884">
    <property type="entry name" value="ZUO1-like_ZHD"/>
    <property type="match status" value="1"/>
</dbReference>
<dbReference type="InterPro" id="IPR044634">
    <property type="entry name" value="Zuotin/DnaJC2"/>
</dbReference>
<dbReference type="Pfam" id="PF23082">
    <property type="entry name" value="Myb_DNA-binding_2"/>
    <property type="match status" value="1"/>
</dbReference>
<dbReference type="PROSITE" id="PS50090">
    <property type="entry name" value="MYB_LIKE"/>
    <property type="match status" value="1"/>
</dbReference>
<dbReference type="InterPro" id="IPR036869">
    <property type="entry name" value="J_dom_sf"/>
</dbReference>
<feature type="domain" description="SANT" evidence="4">
    <location>
        <begin position="631"/>
        <end position="686"/>
    </location>
</feature>
<dbReference type="GO" id="GO:0005829">
    <property type="term" value="C:cytosol"/>
    <property type="evidence" value="ECO:0007669"/>
    <property type="project" value="TreeGrafter"/>
</dbReference>
<dbReference type="InParanoid" id="A0A2V0PQJ0"/>
<dbReference type="SMART" id="SM00717">
    <property type="entry name" value="SANT"/>
    <property type="match status" value="2"/>
</dbReference>
<evidence type="ECO:0000313" key="5">
    <source>
        <dbReference type="EMBL" id="GBF99777.1"/>
    </source>
</evidence>
<dbReference type="InterPro" id="IPR009057">
    <property type="entry name" value="Homeodomain-like_sf"/>
</dbReference>
<feature type="compositionally biased region" description="Low complexity" evidence="1">
    <location>
        <begin position="586"/>
        <end position="599"/>
    </location>
</feature>
<feature type="region of interest" description="Disordered" evidence="1">
    <location>
        <begin position="1"/>
        <end position="21"/>
    </location>
</feature>
<feature type="compositionally biased region" description="Basic residues" evidence="1">
    <location>
        <begin position="108"/>
        <end position="119"/>
    </location>
</feature>
<dbReference type="PROSITE" id="PS00636">
    <property type="entry name" value="DNAJ_1"/>
    <property type="match status" value="1"/>
</dbReference>
<gene>
    <name evidence="5" type="ORF">Rsub_12217</name>
</gene>
<dbReference type="InterPro" id="IPR001623">
    <property type="entry name" value="DnaJ_domain"/>
</dbReference>
<dbReference type="PANTHER" id="PTHR43999">
    <property type="entry name" value="DNAJ HOMOLOG SUBFAMILY C MEMBER 2"/>
    <property type="match status" value="1"/>
</dbReference>
<dbReference type="InterPro" id="IPR017884">
    <property type="entry name" value="SANT_dom"/>
</dbReference>
<dbReference type="Pfam" id="PF00249">
    <property type="entry name" value="Myb_DNA-binding"/>
    <property type="match status" value="1"/>
</dbReference>
<dbReference type="SUPFAM" id="SSF46565">
    <property type="entry name" value="Chaperone J-domain"/>
    <property type="match status" value="1"/>
</dbReference>
<dbReference type="FunFam" id="1.10.10.60:FF:000416">
    <property type="entry name" value="Myb family transcription factor"/>
    <property type="match status" value="1"/>
</dbReference>
<sequence length="692" mass="76439">MAASGSRKPAAQLKKRTPSFLIEHDDSADLGVVRAVSGPLPSGAKEPVGIAFHTAALRQAGLLADSSSDEDGADAGAGDGSDVPLSSRPSSSGLADSDLQPPPGVSWKRSKSKRKLSDKKKKEADYYALLGLQNERWMATESQIKLAYRRTCLEAHPDKALIGVDDLAEKQRIEDAFKTIQEAYEVLSDPAKRREYDSTDEFDDTLPTGCDPADFFKVFAPAFRRNARWSVNPGVPDVGGPDTPWSEVSAFYDFWFGFKSWREFPHPEEEDVEGAESREHRRWLERMNSKLREKGKKEEAKRLREFVDAAWRIDPRVAGRKEEERLERERKKTEKEDAKRLQKEQEEREKAEAEAKRLADEEEARRQAADAKKQREADKKALKKERQRLRALVEAHAAEGCGGRLLDEDSTERLAQGLDTASLAALCDTAGAAGLSPEARRAALLSKLEDMRRAEEESAAERERQRRESAAALQDIAKRDHSRRMASMSAWTDEELRLLDKACTKYPMGTPRRWEVVAAYVRTRPLDEVLLMVKERQGAASNRLRQQEDWKGAAKKRAEVKSEADLRDSAFTDVVVNLSVEEEAAAAEASSGGTSAAAGPGPGSSGGQQAAGAANGSGGGAAAKPKVVVSASSGEWSEAQELALVQGLKQFGKELEDRWERIAATVEGKTKKQCMARYKELREAFKAKKTEA</sequence>
<feature type="region of interest" description="Disordered" evidence="1">
    <location>
        <begin position="586"/>
        <end position="632"/>
    </location>
</feature>
<keyword evidence="6" id="KW-1185">Reference proteome</keyword>
<feature type="region of interest" description="Disordered" evidence="1">
    <location>
        <begin position="455"/>
        <end position="483"/>
    </location>
</feature>
<dbReference type="CDD" id="cd06257">
    <property type="entry name" value="DnaJ"/>
    <property type="match status" value="1"/>
</dbReference>
<dbReference type="STRING" id="307507.A0A2V0PQJ0"/>
<dbReference type="FunCoup" id="A0A2V0PQJ0">
    <property type="interactions" value="1838"/>
</dbReference>
<dbReference type="AlphaFoldDB" id="A0A2V0PQJ0"/>
<dbReference type="PROSITE" id="PS50076">
    <property type="entry name" value="DNAJ_2"/>
    <property type="match status" value="1"/>
</dbReference>
<evidence type="ECO:0000256" key="1">
    <source>
        <dbReference type="SAM" id="MobiDB-lite"/>
    </source>
</evidence>
<dbReference type="PRINTS" id="PR00625">
    <property type="entry name" value="JDOMAIN"/>
</dbReference>
<dbReference type="Gene3D" id="1.10.287.110">
    <property type="entry name" value="DnaJ domain"/>
    <property type="match status" value="1"/>
</dbReference>
<organism evidence="5 6">
    <name type="scientific">Raphidocelis subcapitata</name>
    <dbReference type="NCBI Taxonomy" id="307507"/>
    <lineage>
        <taxon>Eukaryota</taxon>
        <taxon>Viridiplantae</taxon>
        <taxon>Chlorophyta</taxon>
        <taxon>core chlorophytes</taxon>
        <taxon>Chlorophyceae</taxon>
        <taxon>CS clade</taxon>
        <taxon>Sphaeropleales</taxon>
        <taxon>Selenastraceae</taxon>
        <taxon>Raphidocelis</taxon>
    </lineage>
</organism>
<dbReference type="PROSITE" id="PS51293">
    <property type="entry name" value="SANT"/>
    <property type="match status" value="1"/>
</dbReference>
<dbReference type="EMBL" id="BDRX01000173">
    <property type="protein sequence ID" value="GBF99777.1"/>
    <property type="molecule type" value="Genomic_DNA"/>
</dbReference>
<feature type="compositionally biased region" description="Basic and acidic residues" evidence="1">
    <location>
        <begin position="455"/>
        <end position="469"/>
    </location>
</feature>
<feature type="region of interest" description="Disordered" evidence="1">
    <location>
        <begin position="63"/>
        <end position="121"/>
    </location>
</feature>
<dbReference type="Pfam" id="PF00226">
    <property type="entry name" value="DnaJ"/>
    <property type="match status" value="1"/>
</dbReference>
<protein>
    <submittedName>
        <fullName evidence="5">Uncharacterized protein</fullName>
    </submittedName>
</protein>